<dbReference type="EMBL" id="JAACNO010002462">
    <property type="protein sequence ID" value="KAF4133099.1"/>
    <property type="molecule type" value="Genomic_DNA"/>
</dbReference>
<evidence type="ECO:0000313" key="3">
    <source>
        <dbReference type="Proteomes" id="UP000704712"/>
    </source>
</evidence>
<name>A0A8S9U1S5_PHYIN</name>
<comment type="caution">
    <text evidence="2">The sequence shown here is derived from an EMBL/GenBank/DDBJ whole genome shotgun (WGS) entry which is preliminary data.</text>
</comment>
<sequence length="107" mass="11343">MTTLGARTTFGCTSKDAAAVSQRPRASYMTCAGIGSRETGTISRAISERVGAAISPIASSTGTNWLQRGDSATQHTTESDVVSSGSPLEPNTSWWNLTMCKIDWNRA</sequence>
<dbReference type="Proteomes" id="UP000704712">
    <property type="component" value="Unassembled WGS sequence"/>
</dbReference>
<protein>
    <submittedName>
        <fullName evidence="2">Uncharacterized protein</fullName>
    </submittedName>
</protein>
<proteinExistence type="predicted"/>
<gene>
    <name evidence="2" type="ORF">GN958_ATG17710</name>
</gene>
<evidence type="ECO:0000256" key="1">
    <source>
        <dbReference type="SAM" id="MobiDB-lite"/>
    </source>
</evidence>
<dbReference type="AlphaFoldDB" id="A0A8S9U1S5"/>
<evidence type="ECO:0000313" key="2">
    <source>
        <dbReference type="EMBL" id="KAF4133099.1"/>
    </source>
</evidence>
<accession>A0A8S9U1S5</accession>
<feature type="region of interest" description="Disordered" evidence="1">
    <location>
        <begin position="62"/>
        <end position="89"/>
    </location>
</feature>
<organism evidence="2 3">
    <name type="scientific">Phytophthora infestans</name>
    <name type="common">Potato late blight agent</name>
    <name type="synonym">Botrytis infestans</name>
    <dbReference type="NCBI Taxonomy" id="4787"/>
    <lineage>
        <taxon>Eukaryota</taxon>
        <taxon>Sar</taxon>
        <taxon>Stramenopiles</taxon>
        <taxon>Oomycota</taxon>
        <taxon>Peronosporomycetes</taxon>
        <taxon>Peronosporales</taxon>
        <taxon>Peronosporaceae</taxon>
        <taxon>Phytophthora</taxon>
    </lineage>
</organism>
<reference evidence="2" key="1">
    <citation type="submission" date="2020-03" db="EMBL/GenBank/DDBJ databases">
        <title>Hybrid Assembly of Korean Phytophthora infestans isolates.</title>
        <authorList>
            <person name="Prokchorchik M."/>
            <person name="Lee Y."/>
            <person name="Seo J."/>
            <person name="Cho J.-H."/>
            <person name="Park Y.-E."/>
            <person name="Jang D.-C."/>
            <person name="Im J.-S."/>
            <person name="Choi J.-G."/>
            <person name="Park H.-J."/>
            <person name="Lee G.-B."/>
            <person name="Lee Y.-G."/>
            <person name="Hong S.-Y."/>
            <person name="Cho K."/>
            <person name="Sohn K.H."/>
        </authorList>
    </citation>
    <scope>NUCLEOTIDE SEQUENCE</scope>
    <source>
        <strain evidence="2">KR_2_A2</strain>
    </source>
</reference>